<dbReference type="AlphaFoldDB" id="A0A9P3LL93"/>
<name>A0A9P3LL93_9APHY</name>
<protein>
    <submittedName>
        <fullName evidence="2">Uncharacterized protein</fullName>
    </submittedName>
</protein>
<feature type="region of interest" description="Disordered" evidence="1">
    <location>
        <begin position="129"/>
        <end position="164"/>
    </location>
</feature>
<reference evidence="2 3" key="1">
    <citation type="submission" date="2021-08" db="EMBL/GenBank/DDBJ databases">
        <title>Draft Genome Sequence of Phanerochaete sordida strain YK-624.</title>
        <authorList>
            <person name="Mori T."/>
            <person name="Dohra H."/>
            <person name="Suzuki T."/>
            <person name="Kawagishi H."/>
            <person name="Hirai H."/>
        </authorList>
    </citation>
    <scope>NUCLEOTIDE SEQUENCE [LARGE SCALE GENOMIC DNA]</scope>
    <source>
        <strain evidence="2 3">YK-624</strain>
    </source>
</reference>
<dbReference type="EMBL" id="BPQB01000103">
    <property type="protein sequence ID" value="GJE99160.1"/>
    <property type="molecule type" value="Genomic_DNA"/>
</dbReference>
<feature type="compositionally biased region" description="Low complexity" evidence="1">
    <location>
        <begin position="138"/>
        <end position="149"/>
    </location>
</feature>
<sequence>MLFPPNEHSPALLHRRFGSTTHAVSASCPLESLQTRRSTISSVPDARFAQQGGRLHSTSVPSRVLPGRCTWPRCHWLTLSHSTTATLAGTARQSECGDCSHPLPPSVHLSRSCHAANPPLVLSFLKAQPPGGPHDPRTASATAARSRPTLPTRSRCVRSGPPASVLRAPQHVSQRYAPSRDPRQPTAPLALAAARALPATGWSPAFKPHALARVSVGAAARDAPVQPCAARCIPGRAAVRRGVWCARARPTQAL</sequence>
<proteinExistence type="predicted"/>
<comment type="caution">
    <text evidence="2">The sequence shown here is derived from an EMBL/GenBank/DDBJ whole genome shotgun (WGS) entry which is preliminary data.</text>
</comment>
<evidence type="ECO:0000313" key="3">
    <source>
        <dbReference type="Proteomes" id="UP000703269"/>
    </source>
</evidence>
<evidence type="ECO:0000313" key="2">
    <source>
        <dbReference type="EMBL" id="GJE99160.1"/>
    </source>
</evidence>
<organism evidence="2 3">
    <name type="scientific">Phanerochaete sordida</name>
    <dbReference type="NCBI Taxonomy" id="48140"/>
    <lineage>
        <taxon>Eukaryota</taxon>
        <taxon>Fungi</taxon>
        <taxon>Dikarya</taxon>
        <taxon>Basidiomycota</taxon>
        <taxon>Agaricomycotina</taxon>
        <taxon>Agaricomycetes</taxon>
        <taxon>Polyporales</taxon>
        <taxon>Phanerochaetaceae</taxon>
        <taxon>Phanerochaete</taxon>
    </lineage>
</organism>
<evidence type="ECO:0000256" key="1">
    <source>
        <dbReference type="SAM" id="MobiDB-lite"/>
    </source>
</evidence>
<dbReference type="Proteomes" id="UP000703269">
    <property type="component" value="Unassembled WGS sequence"/>
</dbReference>
<gene>
    <name evidence="2" type="ORF">PsYK624_154070</name>
</gene>
<accession>A0A9P3LL93</accession>
<keyword evidence="3" id="KW-1185">Reference proteome</keyword>